<dbReference type="Proteomes" id="UP000054324">
    <property type="component" value="Unassembled WGS sequence"/>
</dbReference>
<dbReference type="RefSeq" id="XP_009178236.1">
    <property type="nucleotide sequence ID" value="XM_009179972.1"/>
</dbReference>
<keyword evidence="2" id="KW-1185">Reference proteome</keyword>
<feature type="non-terminal residue" evidence="1">
    <location>
        <position position="48"/>
    </location>
</feature>
<dbReference type="KEGG" id="ovi:T265_16355"/>
<dbReference type="CTD" id="20330520"/>
<dbReference type="EMBL" id="KL618841">
    <property type="protein sequence ID" value="KER18017.1"/>
    <property type="molecule type" value="Genomic_DNA"/>
</dbReference>
<dbReference type="GeneID" id="20330520"/>
<protein>
    <submittedName>
        <fullName evidence="1">Uncharacterized protein</fullName>
    </submittedName>
</protein>
<accession>A0A074YXV8</accession>
<name>A0A074YXV8_OPIVI</name>
<feature type="non-terminal residue" evidence="1">
    <location>
        <position position="1"/>
    </location>
</feature>
<organism evidence="1 2">
    <name type="scientific">Opisthorchis viverrini</name>
    <name type="common">Southeast Asian liver fluke</name>
    <dbReference type="NCBI Taxonomy" id="6198"/>
    <lineage>
        <taxon>Eukaryota</taxon>
        <taxon>Metazoa</taxon>
        <taxon>Spiralia</taxon>
        <taxon>Lophotrochozoa</taxon>
        <taxon>Platyhelminthes</taxon>
        <taxon>Trematoda</taxon>
        <taxon>Digenea</taxon>
        <taxon>Opisthorchiida</taxon>
        <taxon>Opisthorchiata</taxon>
        <taxon>Opisthorchiidae</taxon>
        <taxon>Opisthorchis</taxon>
    </lineage>
</organism>
<proteinExistence type="predicted"/>
<reference evidence="1 2" key="1">
    <citation type="submission" date="2013-11" db="EMBL/GenBank/DDBJ databases">
        <title>Opisthorchis viverrini - life in the bile duct.</title>
        <authorList>
            <person name="Young N.D."/>
            <person name="Nagarajan N."/>
            <person name="Lin S.J."/>
            <person name="Korhonen P.K."/>
            <person name="Jex A.R."/>
            <person name="Hall R.S."/>
            <person name="Safavi-Hemami H."/>
            <person name="Kaewkong W."/>
            <person name="Bertrand D."/>
            <person name="Gao S."/>
            <person name="Seet Q."/>
            <person name="Wongkham S."/>
            <person name="Teh B.T."/>
            <person name="Wongkham C."/>
            <person name="Intapan P.M."/>
            <person name="Maleewong W."/>
            <person name="Yang X."/>
            <person name="Hu M."/>
            <person name="Wang Z."/>
            <person name="Hofmann A."/>
            <person name="Sternberg P.W."/>
            <person name="Tan P."/>
            <person name="Wang J."/>
            <person name="Gasser R.B."/>
        </authorList>
    </citation>
    <scope>NUCLEOTIDE SEQUENCE [LARGE SCALE GENOMIC DNA]</scope>
</reference>
<dbReference type="AlphaFoldDB" id="A0A074YXV8"/>
<gene>
    <name evidence="1" type="ORF">T265_16355</name>
</gene>
<evidence type="ECO:0000313" key="2">
    <source>
        <dbReference type="Proteomes" id="UP000054324"/>
    </source>
</evidence>
<evidence type="ECO:0000313" key="1">
    <source>
        <dbReference type="EMBL" id="KER18017.1"/>
    </source>
</evidence>
<sequence>GCTIYSAHVVRRRRFGYAANDRVLYGSCAATVAPVVHYHHSGNAGTQS</sequence>